<feature type="transmembrane region" description="Helical" evidence="1">
    <location>
        <begin position="299"/>
        <end position="320"/>
    </location>
</feature>
<dbReference type="RefSeq" id="WP_119761724.1">
    <property type="nucleotide sequence ID" value="NZ_QYUM01000003.1"/>
</dbReference>
<proteinExistence type="predicted"/>
<gene>
    <name evidence="2" type="ORF">D3876_09630</name>
</gene>
<keyword evidence="1" id="KW-1133">Transmembrane helix</keyword>
<dbReference type="Pfam" id="PF12412">
    <property type="entry name" value="DUF3667"/>
    <property type="match status" value="1"/>
</dbReference>
<comment type="caution">
    <text evidence="2">The sequence shown here is derived from an EMBL/GenBank/DDBJ whole genome shotgun (WGS) entry which is preliminary data.</text>
</comment>
<dbReference type="Proteomes" id="UP000286100">
    <property type="component" value="Unassembled WGS sequence"/>
</dbReference>
<evidence type="ECO:0000313" key="2">
    <source>
        <dbReference type="EMBL" id="RJF90488.1"/>
    </source>
</evidence>
<dbReference type="OrthoDB" id="9111327at2"/>
<name>A0A418WKD9_9SPHN</name>
<feature type="transmembrane region" description="Helical" evidence="1">
    <location>
        <begin position="104"/>
        <end position="125"/>
    </location>
</feature>
<evidence type="ECO:0000256" key="1">
    <source>
        <dbReference type="SAM" id="Phobius"/>
    </source>
</evidence>
<keyword evidence="1" id="KW-0812">Transmembrane</keyword>
<feature type="transmembrane region" description="Helical" evidence="1">
    <location>
        <begin position="242"/>
        <end position="260"/>
    </location>
</feature>
<dbReference type="AlphaFoldDB" id="A0A418WKD9"/>
<feature type="transmembrane region" description="Helical" evidence="1">
    <location>
        <begin position="272"/>
        <end position="293"/>
    </location>
</feature>
<dbReference type="InterPro" id="IPR022134">
    <property type="entry name" value="DUF3667"/>
</dbReference>
<organism evidence="2 3">
    <name type="scientific">Sphingomonas cavernae</name>
    <dbReference type="NCBI Taxonomy" id="2320861"/>
    <lineage>
        <taxon>Bacteria</taxon>
        <taxon>Pseudomonadati</taxon>
        <taxon>Pseudomonadota</taxon>
        <taxon>Alphaproteobacteria</taxon>
        <taxon>Sphingomonadales</taxon>
        <taxon>Sphingomonadaceae</taxon>
        <taxon>Sphingomonas</taxon>
    </lineage>
</organism>
<keyword evidence="3" id="KW-1185">Reference proteome</keyword>
<protein>
    <submittedName>
        <fullName evidence="2">DUF3667 domain-containing protein</fullName>
    </submittedName>
</protein>
<reference evidence="2 3" key="1">
    <citation type="submission" date="2018-09" db="EMBL/GenBank/DDBJ databases">
        <authorList>
            <person name="Zhu H."/>
        </authorList>
    </citation>
    <scope>NUCLEOTIDE SEQUENCE [LARGE SCALE GENOMIC DNA]</scope>
    <source>
        <strain evidence="2 3">K2R01-6</strain>
    </source>
</reference>
<dbReference type="EMBL" id="QYUM01000003">
    <property type="protein sequence ID" value="RJF90488.1"/>
    <property type="molecule type" value="Genomic_DNA"/>
</dbReference>
<accession>A0A418WKD9</accession>
<feature type="transmembrane region" description="Helical" evidence="1">
    <location>
        <begin position="332"/>
        <end position="355"/>
    </location>
</feature>
<evidence type="ECO:0000313" key="3">
    <source>
        <dbReference type="Proteomes" id="UP000286100"/>
    </source>
</evidence>
<sequence>MTGEIEAAGDAITGGLVAKAIEGNAGEHGEHGDFCLNCGTKLVGSHCHACGQSGHIHRSLSAIWHDIAHGVLHFEGKIWRTLPLLALRPGELTRRYIHGERARFVSPLALFLFSVFLMFAVLSIFGSHLEAPADVQKDVTGRGAVEVKLKRDEIAAELAEIDRRIADARAAGRDTGDLEREKATVSGVVRIVEGGPTVLADKSGQLIGNARTGWTRLDKGIAKAGENPNLLLYKLQTNAYKFSWMLIPISVPFVWLLFFWHRKRHMYDHAVFVTYSLAFMTLFFTALTLLGALGVSTNWLAVAAVFLPAAHMFVQLKGAYEQSTAKALVRTFLLLNFTIFTIVIFLLLLLGLGLVG</sequence>
<keyword evidence="1" id="KW-0472">Membrane</keyword>